<dbReference type="InterPro" id="IPR009311">
    <property type="entry name" value="IFI6/IFI27-like"/>
</dbReference>
<evidence type="ECO:0000256" key="2">
    <source>
        <dbReference type="ARBA" id="ARBA00007262"/>
    </source>
</evidence>
<dbReference type="EMBL" id="KN833011">
    <property type="protein sequence ID" value="KIM79121.1"/>
    <property type="molecule type" value="Genomic_DNA"/>
</dbReference>
<dbReference type="HOGENOM" id="CLU_863600_0_0_1"/>
<comment type="subcellular location">
    <subcellularLocation>
        <location evidence="1">Membrane</location>
        <topology evidence="1">Multi-pass membrane protein</topology>
    </subcellularLocation>
</comment>
<dbReference type="InParanoid" id="A0A0C3FH48"/>
<keyword evidence="5" id="KW-0472">Membrane</keyword>
<evidence type="ECO:0000256" key="5">
    <source>
        <dbReference type="ARBA" id="ARBA00023136"/>
    </source>
</evidence>
<gene>
    <name evidence="6" type="ORF">PILCRDRAFT_823696</name>
</gene>
<protein>
    <recommendedName>
        <fullName evidence="8">Protein kinase domain-containing protein</fullName>
    </recommendedName>
</protein>
<evidence type="ECO:0000256" key="3">
    <source>
        <dbReference type="ARBA" id="ARBA00022692"/>
    </source>
</evidence>
<dbReference type="InterPro" id="IPR011009">
    <property type="entry name" value="Kinase-like_dom_sf"/>
</dbReference>
<dbReference type="PANTHER" id="PTHR16932:SF18">
    <property type="entry name" value="INTERFERON, ALPHA-INDUCIBLE PROTEIN 27-LIKE 2"/>
    <property type="match status" value="1"/>
</dbReference>
<evidence type="ECO:0008006" key="8">
    <source>
        <dbReference type="Google" id="ProtNLM"/>
    </source>
</evidence>
<evidence type="ECO:0000313" key="7">
    <source>
        <dbReference type="Proteomes" id="UP000054166"/>
    </source>
</evidence>
<dbReference type="Gene3D" id="1.10.510.10">
    <property type="entry name" value="Transferase(Phosphotransferase) domain 1"/>
    <property type="match status" value="1"/>
</dbReference>
<dbReference type="Pfam" id="PF06140">
    <property type="entry name" value="Ifi-6-16"/>
    <property type="match status" value="1"/>
</dbReference>
<keyword evidence="3" id="KW-0812">Transmembrane</keyword>
<dbReference type="SUPFAM" id="SSF56112">
    <property type="entry name" value="Protein kinase-like (PK-like)"/>
    <property type="match status" value="1"/>
</dbReference>
<dbReference type="InterPro" id="IPR038213">
    <property type="entry name" value="IFI6/IFI27-like_sf"/>
</dbReference>
<dbReference type="AlphaFoldDB" id="A0A0C3FH48"/>
<evidence type="ECO:0000256" key="1">
    <source>
        <dbReference type="ARBA" id="ARBA00004141"/>
    </source>
</evidence>
<name>A0A0C3FH48_PILCF</name>
<accession>A0A0C3FH48</accession>
<proteinExistence type="inferred from homology"/>
<keyword evidence="4" id="KW-1133">Transmembrane helix</keyword>
<sequence>MTHTDPFDGVLHKLDLYQRIQGMNPIPTAAIPAAQNNALEVLCCTRWNFLVDIKSDVPSRGPTDPLGLVLQFIKFIHPVPQTSTRIRPISLILNLDGTVQAEPVHRMFADKPPGVYSARYRIPMSTIRDLPLEEQVWRAEKFALGTLLYELLVGHEIFERLSDDEVQRRYCEAATFPDLEDLPIHFQCLIYACWSAEFGRYIALGKFRQYIDDNPARFALQVTGAVISTAAIITVPVLGAVGFSAIGPVAGSVAAGWQAAIGAVEAGSLFALCQSAAMGGAVVTGLAGTGAGAAAVALGASGLPSVSGLRNIFIRKFRASVD</sequence>
<dbReference type="Gene3D" id="6.10.110.10">
    <property type="match status" value="1"/>
</dbReference>
<dbReference type="Proteomes" id="UP000054166">
    <property type="component" value="Unassembled WGS sequence"/>
</dbReference>
<reference evidence="7" key="2">
    <citation type="submission" date="2015-01" db="EMBL/GenBank/DDBJ databases">
        <title>Evolutionary Origins and Diversification of the Mycorrhizal Mutualists.</title>
        <authorList>
            <consortium name="DOE Joint Genome Institute"/>
            <consortium name="Mycorrhizal Genomics Consortium"/>
            <person name="Kohler A."/>
            <person name="Kuo A."/>
            <person name="Nagy L.G."/>
            <person name="Floudas D."/>
            <person name="Copeland A."/>
            <person name="Barry K.W."/>
            <person name="Cichocki N."/>
            <person name="Veneault-Fourrey C."/>
            <person name="LaButti K."/>
            <person name="Lindquist E.A."/>
            <person name="Lipzen A."/>
            <person name="Lundell T."/>
            <person name="Morin E."/>
            <person name="Murat C."/>
            <person name="Riley R."/>
            <person name="Ohm R."/>
            <person name="Sun H."/>
            <person name="Tunlid A."/>
            <person name="Henrissat B."/>
            <person name="Grigoriev I.V."/>
            <person name="Hibbett D.S."/>
            <person name="Martin F."/>
        </authorList>
    </citation>
    <scope>NUCLEOTIDE SEQUENCE [LARGE SCALE GENOMIC DNA]</scope>
    <source>
        <strain evidence="7">F 1598</strain>
    </source>
</reference>
<comment type="similarity">
    <text evidence="2">Belongs to the IFI6/IFI27 family.</text>
</comment>
<dbReference type="GO" id="GO:0016020">
    <property type="term" value="C:membrane"/>
    <property type="evidence" value="ECO:0007669"/>
    <property type="project" value="UniProtKB-SubCell"/>
</dbReference>
<keyword evidence="7" id="KW-1185">Reference proteome</keyword>
<dbReference type="OrthoDB" id="440424at2759"/>
<reference evidence="6 7" key="1">
    <citation type="submission" date="2014-04" db="EMBL/GenBank/DDBJ databases">
        <authorList>
            <consortium name="DOE Joint Genome Institute"/>
            <person name="Kuo A."/>
            <person name="Tarkka M."/>
            <person name="Buscot F."/>
            <person name="Kohler A."/>
            <person name="Nagy L.G."/>
            <person name="Floudas D."/>
            <person name="Copeland A."/>
            <person name="Barry K.W."/>
            <person name="Cichocki N."/>
            <person name="Veneault-Fourrey C."/>
            <person name="LaButti K."/>
            <person name="Lindquist E.A."/>
            <person name="Lipzen A."/>
            <person name="Lundell T."/>
            <person name="Morin E."/>
            <person name="Murat C."/>
            <person name="Sun H."/>
            <person name="Tunlid A."/>
            <person name="Henrissat B."/>
            <person name="Grigoriev I.V."/>
            <person name="Hibbett D.S."/>
            <person name="Martin F."/>
            <person name="Nordberg H.P."/>
            <person name="Cantor M.N."/>
            <person name="Hua S.X."/>
        </authorList>
    </citation>
    <scope>NUCLEOTIDE SEQUENCE [LARGE SCALE GENOMIC DNA]</scope>
    <source>
        <strain evidence="6 7">F 1598</strain>
    </source>
</reference>
<evidence type="ECO:0000313" key="6">
    <source>
        <dbReference type="EMBL" id="KIM79121.1"/>
    </source>
</evidence>
<organism evidence="6 7">
    <name type="scientific">Piloderma croceum (strain F 1598)</name>
    <dbReference type="NCBI Taxonomy" id="765440"/>
    <lineage>
        <taxon>Eukaryota</taxon>
        <taxon>Fungi</taxon>
        <taxon>Dikarya</taxon>
        <taxon>Basidiomycota</taxon>
        <taxon>Agaricomycotina</taxon>
        <taxon>Agaricomycetes</taxon>
        <taxon>Agaricomycetidae</taxon>
        <taxon>Atheliales</taxon>
        <taxon>Atheliaceae</taxon>
        <taxon>Piloderma</taxon>
    </lineage>
</organism>
<evidence type="ECO:0000256" key="4">
    <source>
        <dbReference type="ARBA" id="ARBA00022989"/>
    </source>
</evidence>
<dbReference type="PANTHER" id="PTHR16932">
    <property type="entry name" value="INTERFERON ALPHA-INDUCIBLE PROTEIN 27"/>
    <property type="match status" value="1"/>
</dbReference>